<name>A0ACB8B9W3_9AGAM</name>
<gene>
    <name evidence="1" type="ORF">BV22DRAFT_1131305</name>
</gene>
<evidence type="ECO:0000313" key="2">
    <source>
        <dbReference type="Proteomes" id="UP000790709"/>
    </source>
</evidence>
<reference evidence="1" key="1">
    <citation type="journal article" date="2021" name="New Phytol.">
        <title>Evolutionary innovations through gain and loss of genes in the ectomycorrhizal Boletales.</title>
        <authorList>
            <person name="Wu G."/>
            <person name="Miyauchi S."/>
            <person name="Morin E."/>
            <person name="Kuo A."/>
            <person name="Drula E."/>
            <person name="Varga T."/>
            <person name="Kohler A."/>
            <person name="Feng B."/>
            <person name="Cao Y."/>
            <person name="Lipzen A."/>
            <person name="Daum C."/>
            <person name="Hundley H."/>
            <person name="Pangilinan J."/>
            <person name="Johnson J."/>
            <person name="Barry K."/>
            <person name="LaButti K."/>
            <person name="Ng V."/>
            <person name="Ahrendt S."/>
            <person name="Min B."/>
            <person name="Choi I.G."/>
            <person name="Park H."/>
            <person name="Plett J.M."/>
            <person name="Magnuson J."/>
            <person name="Spatafora J.W."/>
            <person name="Nagy L.G."/>
            <person name="Henrissat B."/>
            <person name="Grigoriev I.V."/>
            <person name="Yang Z.L."/>
            <person name="Xu J."/>
            <person name="Martin F.M."/>
        </authorList>
    </citation>
    <scope>NUCLEOTIDE SEQUENCE</scope>
    <source>
        <strain evidence="1">KUC20120723A-06</strain>
    </source>
</reference>
<evidence type="ECO:0000313" key="1">
    <source>
        <dbReference type="EMBL" id="KAH7922596.1"/>
    </source>
</evidence>
<comment type="caution">
    <text evidence="1">The sequence shown here is derived from an EMBL/GenBank/DDBJ whole genome shotgun (WGS) entry which is preliminary data.</text>
</comment>
<dbReference type="EMBL" id="MU266479">
    <property type="protein sequence ID" value="KAH7922596.1"/>
    <property type="molecule type" value="Genomic_DNA"/>
</dbReference>
<keyword evidence="2" id="KW-1185">Reference proteome</keyword>
<dbReference type="Proteomes" id="UP000790709">
    <property type="component" value="Unassembled WGS sequence"/>
</dbReference>
<protein>
    <submittedName>
        <fullName evidence="1">Uncharacterized protein</fullName>
    </submittedName>
</protein>
<proteinExistence type="predicted"/>
<organism evidence="1 2">
    <name type="scientific">Leucogyrophana mollusca</name>
    <dbReference type="NCBI Taxonomy" id="85980"/>
    <lineage>
        <taxon>Eukaryota</taxon>
        <taxon>Fungi</taxon>
        <taxon>Dikarya</taxon>
        <taxon>Basidiomycota</taxon>
        <taxon>Agaricomycotina</taxon>
        <taxon>Agaricomycetes</taxon>
        <taxon>Agaricomycetidae</taxon>
        <taxon>Boletales</taxon>
        <taxon>Boletales incertae sedis</taxon>
        <taxon>Leucogyrophana</taxon>
    </lineage>
</organism>
<accession>A0ACB8B9W3</accession>
<sequence>MAMGSFVALSFAADRSLEQGDVLQTVGSTSLPNETLASIFCGLSPSILTSTARVSRQWRAVAEWILYSNVFITESLSPTSQFPYRTLRCCQTIVQHPHLASGVKKFHVRWISERGDHYGPFLDVVLSNLSQAIAGAANLESLDLYLGLPSFLESPAPTSLVFPTTDCSFHFLRHISLNGIGHFSRNRLAYFLNIVPSILHLRLPDYRDQMAVLPHALPSLVSFCGSPRAAATVLPGRPVQSLALIGQDYVTEADLSRMALTTLPLSVLDLSGMSVTPILLRNVSRSLPMVEFLKVKLALRHTLHFALSGIRLLAALSHLLGAFYRLVTLDLSPTHVDYVSLNNSAEELSLCQSWHTVCPSLRRIVFPSQTEWLFHEDGGAWVPIIEEGSRRRPAFYSPKKNVGS</sequence>